<accession>A0A252F6M3</accession>
<dbReference type="EMBL" id="NHOC01000002">
    <property type="protein sequence ID" value="OUM21425.1"/>
    <property type="molecule type" value="Genomic_DNA"/>
</dbReference>
<gene>
    <name evidence="1" type="ORF">CBW42_02300</name>
</gene>
<proteinExistence type="predicted"/>
<evidence type="ECO:0000313" key="1">
    <source>
        <dbReference type="EMBL" id="OUM21425.1"/>
    </source>
</evidence>
<dbReference type="Proteomes" id="UP000194903">
    <property type="component" value="Unassembled WGS sequence"/>
</dbReference>
<reference evidence="1 2" key="1">
    <citation type="submission" date="2017-05" db="EMBL/GenBank/DDBJ databases">
        <title>Butyricicoccus porcorum sp. nov. a butyrate-producing bacterium from the swine intestinal tract.</title>
        <authorList>
            <person name="Trachsel J."/>
            <person name="Humphrey S."/>
            <person name="Allen H.K."/>
        </authorList>
    </citation>
    <scope>NUCLEOTIDE SEQUENCE [LARGE SCALE GENOMIC DNA]</scope>
    <source>
        <strain evidence="1">BB10</strain>
    </source>
</reference>
<name>A0A252F6M3_9FIRM</name>
<organism evidence="1 2">
    <name type="scientific">Butyricicoccus porcorum</name>
    <dbReference type="NCBI Taxonomy" id="1945634"/>
    <lineage>
        <taxon>Bacteria</taxon>
        <taxon>Bacillati</taxon>
        <taxon>Bacillota</taxon>
        <taxon>Clostridia</taxon>
        <taxon>Eubacteriales</taxon>
        <taxon>Butyricicoccaceae</taxon>
        <taxon>Butyricicoccus</taxon>
    </lineage>
</organism>
<protein>
    <submittedName>
        <fullName evidence="1">Uncharacterized protein</fullName>
    </submittedName>
</protein>
<dbReference type="AlphaFoldDB" id="A0A252F6M3"/>
<sequence>MNGGHPAVFFFFRRRFFRNFCSPHSFFSSICNEIANYIPIFGYFEQNSIWHFVREGCPVSIDIM</sequence>
<comment type="caution">
    <text evidence="1">The sequence shown here is derived from an EMBL/GenBank/DDBJ whole genome shotgun (WGS) entry which is preliminary data.</text>
</comment>
<keyword evidence="2" id="KW-1185">Reference proteome</keyword>
<evidence type="ECO:0000313" key="2">
    <source>
        <dbReference type="Proteomes" id="UP000194903"/>
    </source>
</evidence>